<feature type="transmembrane region" description="Helical" evidence="3">
    <location>
        <begin position="201"/>
        <end position="220"/>
    </location>
</feature>
<organism evidence="4">
    <name type="scientific">marine sediment metagenome</name>
    <dbReference type="NCBI Taxonomy" id="412755"/>
    <lineage>
        <taxon>unclassified sequences</taxon>
        <taxon>metagenomes</taxon>
        <taxon>ecological metagenomes</taxon>
    </lineage>
</organism>
<keyword evidence="1" id="KW-0677">Repeat</keyword>
<proteinExistence type="predicted"/>
<name>A0A0F9BV55_9ZZZZ</name>
<feature type="transmembrane region" description="Helical" evidence="3">
    <location>
        <begin position="241"/>
        <end position="262"/>
    </location>
</feature>
<keyword evidence="2" id="KW-0802">TPR repeat</keyword>
<gene>
    <name evidence="4" type="ORF">LCGC14_2401830</name>
</gene>
<dbReference type="EMBL" id="LAZR01036084">
    <property type="protein sequence ID" value="KKL25785.1"/>
    <property type="molecule type" value="Genomic_DNA"/>
</dbReference>
<comment type="caution">
    <text evidence="4">The sequence shown here is derived from an EMBL/GenBank/DDBJ whole genome shotgun (WGS) entry which is preliminary data.</text>
</comment>
<keyword evidence="3" id="KW-0472">Membrane</keyword>
<keyword evidence="3" id="KW-0812">Transmembrane</keyword>
<feature type="transmembrane region" description="Helical" evidence="3">
    <location>
        <begin position="155"/>
        <end position="172"/>
    </location>
</feature>
<reference evidence="4" key="1">
    <citation type="journal article" date="2015" name="Nature">
        <title>Complex archaea that bridge the gap between prokaryotes and eukaryotes.</title>
        <authorList>
            <person name="Spang A."/>
            <person name="Saw J.H."/>
            <person name="Jorgensen S.L."/>
            <person name="Zaremba-Niedzwiedzka K."/>
            <person name="Martijn J."/>
            <person name="Lind A.E."/>
            <person name="van Eijk R."/>
            <person name="Schleper C."/>
            <person name="Guy L."/>
            <person name="Ettema T.J."/>
        </authorList>
    </citation>
    <scope>NUCLEOTIDE SEQUENCE</scope>
</reference>
<dbReference type="AlphaFoldDB" id="A0A0F9BV55"/>
<protein>
    <recommendedName>
        <fullName evidence="5">Glycosyltransferase RgtA/B/C/D-like domain-containing protein</fullName>
    </recommendedName>
</protein>
<accession>A0A0F9BV55</accession>
<evidence type="ECO:0000256" key="3">
    <source>
        <dbReference type="SAM" id="Phobius"/>
    </source>
</evidence>
<dbReference type="PANTHER" id="PTHR44227">
    <property type="match status" value="1"/>
</dbReference>
<feature type="transmembrane region" description="Helical" evidence="3">
    <location>
        <begin position="88"/>
        <end position="111"/>
    </location>
</feature>
<feature type="transmembrane region" description="Helical" evidence="3">
    <location>
        <begin position="323"/>
        <end position="347"/>
    </location>
</feature>
<feature type="non-terminal residue" evidence="4">
    <location>
        <position position="354"/>
    </location>
</feature>
<evidence type="ECO:0000256" key="2">
    <source>
        <dbReference type="ARBA" id="ARBA00022803"/>
    </source>
</evidence>
<dbReference type="PANTHER" id="PTHR44227:SF3">
    <property type="entry name" value="PROTEIN O-MANNOSYL-TRANSFERASE TMTC4"/>
    <property type="match status" value="1"/>
</dbReference>
<evidence type="ECO:0000256" key="1">
    <source>
        <dbReference type="ARBA" id="ARBA00022737"/>
    </source>
</evidence>
<evidence type="ECO:0000313" key="4">
    <source>
        <dbReference type="EMBL" id="KKL25785.1"/>
    </source>
</evidence>
<evidence type="ECO:0008006" key="5">
    <source>
        <dbReference type="Google" id="ProtNLM"/>
    </source>
</evidence>
<keyword evidence="3" id="KW-1133">Transmembrane helix</keyword>
<sequence length="354" mass="39314">MNSPAPFDRRRMAVILLLAALVFLNTLAAPFQWDGIEFIADNPIIHDLDNFLHPSKAAEYRWYGAFKNRYTGYLSFALNYSLHGSSPLGYHVFNITVHVMNSLLVFFMALLLFRSPALKDTPLAERSSAIAMWAALIFAAHPVQTEAVTYIFQRHASLVALFYLGSIVAYLMWRVGGRVWWYALALISAVVSMKTKENAFTLPLMILLIEYLFFSASSVSERAGSPDAPVDVPPEALKEKSLLWLVPILLTMLVVPLSLVGLDRPPGEVMAGLGQRAGGYASLEGGGREYLITQVRVVATYLRLFILPLNQNLDYDYPSSGEAGVSSLLAAGFLHLLLWFSAGSILIKCRNTWF</sequence>
<dbReference type="InterPro" id="IPR052346">
    <property type="entry name" value="O-mannosyl-transferase_TMTC"/>
</dbReference>